<dbReference type="SUPFAM" id="SSF55874">
    <property type="entry name" value="ATPase domain of HSP90 chaperone/DNA topoisomerase II/histidine kinase"/>
    <property type="match status" value="1"/>
</dbReference>
<evidence type="ECO:0000256" key="5">
    <source>
        <dbReference type="ARBA" id="ARBA00022741"/>
    </source>
</evidence>
<keyword evidence="10" id="KW-0472">Membrane</keyword>
<dbReference type="Gene3D" id="3.30.565.10">
    <property type="entry name" value="Histidine kinase-like ATPase, C-terminal domain"/>
    <property type="match status" value="1"/>
</dbReference>
<dbReference type="InterPro" id="IPR011990">
    <property type="entry name" value="TPR-like_helical_dom_sf"/>
</dbReference>
<name>A0A4V2Z1Y9_9FLAO</name>
<evidence type="ECO:0000256" key="2">
    <source>
        <dbReference type="ARBA" id="ARBA00012438"/>
    </source>
</evidence>
<dbReference type="InterPro" id="IPR003594">
    <property type="entry name" value="HATPase_dom"/>
</dbReference>
<dbReference type="SMART" id="SM00028">
    <property type="entry name" value="TPR"/>
    <property type="match status" value="4"/>
</dbReference>
<feature type="domain" description="Histidine kinase" evidence="11">
    <location>
        <begin position="590"/>
        <end position="677"/>
    </location>
</feature>
<dbReference type="PANTHER" id="PTHR24421:SF10">
    <property type="entry name" value="NITRATE_NITRITE SENSOR PROTEIN NARQ"/>
    <property type="match status" value="1"/>
</dbReference>
<dbReference type="PROSITE" id="PS50005">
    <property type="entry name" value="TPR"/>
    <property type="match status" value="2"/>
</dbReference>
<evidence type="ECO:0000256" key="10">
    <source>
        <dbReference type="SAM" id="Phobius"/>
    </source>
</evidence>
<keyword evidence="10" id="KW-1133">Transmembrane helix</keyword>
<keyword evidence="9" id="KW-0802">TPR repeat</keyword>
<dbReference type="EMBL" id="SMFO01000001">
    <property type="protein sequence ID" value="TDE06838.1"/>
    <property type="molecule type" value="Genomic_DNA"/>
</dbReference>
<dbReference type="PANTHER" id="PTHR24421">
    <property type="entry name" value="NITRATE/NITRITE SENSOR PROTEIN NARX-RELATED"/>
    <property type="match status" value="1"/>
</dbReference>
<evidence type="ECO:0000256" key="9">
    <source>
        <dbReference type="PROSITE-ProRule" id="PRU00339"/>
    </source>
</evidence>
<feature type="repeat" description="TPR" evidence="9">
    <location>
        <begin position="195"/>
        <end position="228"/>
    </location>
</feature>
<evidence type="ECO:0000313" key="12">
    <source>
        <dbReference type="EMBL" id="TDE06838.1"/>
    </source>
</evidence>
<comment type="caution">
    <text evidence="12">The sequence shown here is derived from an EMBL/GenBank/DDBJ whole genome shotgun (WGS) entry which is preliminary data.</text>
</comment>
<dbReference type="CDD" id="cd16917">
    <property type="entry name" value="HATPase_UhpB-NarQ-NarX-like"/>
    <property type="match status" value="1"/>
</dbReference>
<organism evidence="12 13">
    <name type="scientific">Flavobacterium hiemivividum</name>
    <dbReference type="NCBI Taxonomy" id="2541734"/>
    <lineage>
        <taxon>Bacteria</taxon>
        <taxon>Pseudomonadati</taxon>
        <taxon>Bacteroidota</taxon>
        <taxon>Flavobacteriia</taxon>
        <taxon>Flavobacteriales</taxon>
        <taxon>Flavobacteriaceae</taxon>
        <taxon>Flavobacterium</taxon>
    </lineage>
</organism>
<evidence type="ECO:0000256" key="6">
    <source>
        <dbReference type="ARBA" id="ARBA00022777"/>
    </source>
</evidence>
<sequence>MKNHRFIQLLFFIFLFFGCAKKEKEKNFLNTTKDSLSIYFSLANDLNYNIEDRQMFNKKAFNVVVDQENDSLNRVNLFRVANRYYNINNWNDYIKTVLLVLEKSENARDTINIGKANSYLGDYYSSQMVSDSAFQFYSTAEKIYDKLGDNINLGKTLINKATLQFKAGDFYGADNTIIKALRKIRKEKQVNSIMYDAYNLQGLISNELGDFENAISYNNKALSVIDDNLIPEQFQSRATSYNNIGYLYLSSKKYQQAKEYFLMGLKQNNLKTQKPSLYVLLLDNIAYAKFKLNETSDLPDLFFQSLKFKDSLKITNGVFVNKIHLSEYFASQQDTLNALKYSNEALFLAKSTNVSRDVLVALKQLSIIQPKNAAVYNKEYIQINENLQKAERSMGDKFSRIEYETDQIKSQNSSLEVQNRNLVYAFSLITILGLFLYIIKAQKNKNRVLLYKQQQQKANEDIYNLMITQQNTIETNRVEEKKRVAQELHDGVLGRMFGVRMNLDSLNKYQDEVAVNQRSGYLSELKNIEQDIREISHDLNREKSELINNFVAIVDNLFEEQRKTFQSKLISSIDSTIKWELLENAVKINLYRIIQESLQNINKYAQANTIKVELKKNEGNLVLVISDDGIGFNAKVKKKGIGIQNMRSRTKECNGEFHIKSKKGEGTSSTVIIPIEQKLIPT</sequence>
<dbReference type="Pfam" id="PF02518">
    <property type="entry name" value="HATPase_c"/>
    <property type="match status" value="1"/>
</dbReference>
<feature type="transmembrane region" description="Helical" evidence="10">
    <location>
        <begin position="422"/>
        <end position="439"/>
    </location>
</feature>
<dbReference type="Pfam" id="PF07730">
    <property type="entry name" value="HisKA_3"/>
    <property type="match status" value="1"/>
</dbReference>
<dbReference type="Gene3D" id="1.20.5.1930">
    <property type="match status" value="1"/>
</dbReference>
<dbReference type="InterPro" id="IPR005467">
    <property type="entry name" value="His_kinase_dom"/>
</dbReference>
<dbReference type="PROSITE" id="PS51257">
    <property type="entry name" value="PROKAR_LIPOPROTEIN"/>
    <property type="match status" value="1"/>
</dbReference>
<dbReference type="InterPro" id="IPR050482">
    <property type="entry name" value="Sensor_HK_TwoCompSys"/>
</dbReference>
<protein>
    <recommendedName>
        <fullName evidence="2">histidine kinase</fullName>
        <ecNumber evidence="2">2.7.13.3</ecNumber>
    </recommendedName>
</protein>
<dbReference type="PROSITE" id="PS50109">
    <property type="entry name" value="HIS_KIN"/>
    <property type="match status" value="1"/>
</dbReference>
<keyword evidence="4" id="KW-0808">Transferase</keyword>
<dbReference type="Pfam" id="PF13181">
    <property type="entry name" value="TPR_8"/>
    <property type="match status" value="2"/>
</dbReference>
<comment type="catalytic activity">
    <reaction evidence="1">
        <text>ATP + protein L-histidine = ADP + protein N-phospho-L-histidine.</text>
        <dbReference type="EC" id="2.7.13.3"/>
    </reaction>
</comment>
<gene>
    <name evidence="12" type="ORF">E0F98_02895</name>
</gene>
<dbReference type="AlphaFoldDB" id="A0A4V2Z1Y9"/>
<dbReference type="GO" id="GO:0016020">
    <property type="term" value="C:membrane"/>
    <property type="evidence" value="ECO:0007669"/>
    <property type="project" value="InterPro"/>
</dbReference>
<dbReference type="GO" id="GO:0000155">
    <property type="term" value="F:phosphorelay sensor kinase activity"/>
    <property type="evidence" value="ECO:0007669"/>
    <property type="project" value="InterPro"/>
</dbReference>
<dbReference type="InterPro" id="IPR019734">
    <property type="entry name" value="TPR_rpt"/>
</dbReference>
<evidence type="ECO:0000256" key="8">
    <source>
        <dbReference type="ARBA" id="ARBA00023012"/>
    </source>
</evidence>
<dbReference type="SMART" id="SM00387">
    <property type="entry name" value="HATPase_c"/>
    <property type="match status" value="1"/>
</dbReference>
<accession>A0A4V2Z1Y9</accession>
<dbReference type="InterPro" id="IPR036890">
    <property type="entry name" value="HATPase_C_sf"/>
</dbReference>
<evidence type="ECO:0000256" key="7">
    <source>
        <dbReference type="ARBA" id="ARBA00022840"/>
    </source>
</evidence>
<evidence type="ECO:0000256" key="1">
    <source>
        <dbReference type="ARBA" id="ARBA00000085"/>
    </source>
</evidence>
<keyword evidence="3" id="KW-0597">Phosphoprotein</keyword>
<proteinExistence type="predicted"/>
<evidence type="ECO:0000259" key="11">
    <source>
        <dbReference type="PROSITE" id="PS50109"/>
    </source>
</evidence>
<reference evidence="12 13" key="1">
    <citation type="submission" date="2019-03" db="EMBL/GenBank/DDBJ databases">
        <title>Flavobacterium TSA-D2 sp. nov., isolated from arctic soil.</title>
        <authorList>
            <person name="Chaudhary D.K."/>
        </authorList>
    </citation>
    <scope>NUCLEOTIDE SEQUENCE [LARGE SCALE GENOMIC DNA]</scope>
    <source>
        <strain evidence="12 13">TSA-D2</strain>
    </source>
</reference>
<keyword evidence="8" id="KW-0902">Two-component regulatory system</keyword>
<keyword evidence="13" id="KW-1185">Reference proteome</keyword>
<dbReference type="Gene3D" id="1.25.40.10">
    <property type="entry name" value="Tetratricopeptide repeat domain"/>
    <property type="match status" value="2"/>
</dbReference>
<dbReference type="EC" id="2.7.13.3" evidence="2"/>
<dbReference type="SUPFAM" id="SSF48452">
    <property type="entry name" value="TPR-like"/>
    <property type="match status" value="2"/>
</dbReference>
<dbReference type="GO" id="GO:0046983">
    <property type="term" value="F:protein dimerization activity"/>
    <property type="evidence" value="ECO:0007669"/>
    <property type="project" value="InterPro"/>
</dbReference>
<evidence type="ECO:0000256" key="3">
    <source>
        <dbReference type="ARBA" id="ARBA00022553"/>
    </source>
</evidence>
<evidence type="ECO:0000256" key="4">
    <source>
        <dbReference type="ARBA" id="ARBA00022679"/>
    </source>
</evidence>
<dbReference type="Proteomes" id="UP000294597">
    <property type="component" value="Unassembled WGS sequence"/>
</dbReference>
<dbReference type="InterPro" id="IPR011712">
    <property type="entry name" value="Sig_transdc_His_kin_sub3_dim/P"/>
</dbReference>
<feature type="repeat" description="TPR" evidence="9">
    <location>
        <begin position="238"/>
        <end position="271"/>
    </location>
</feature>
<evidence type="ECO:0000313" key="13">
    <source>
        <dbReference type="Proteomes" id="UP000294597"/>
    </source>
</evidence>
<dbReference type="GO" id="GO:0005524">
    <property type="term" value="F:ATP binding"/>
    <property type="evidence" value="ECO:0007669"/>
    <property type="project" value="UniProtKB-KW"/>
</dbReference>
<keyword evidence="6 12" id="KW-0418">Kinase</keyword>
<keyword evidence="10" id="KW-0812">Transmembrane</keyword>
<keyword evidence="5" id="KW-0547">Nucleotide-binding</keyword>
<keyword evidence="7" id="KW-0067">ATP-binding</keyword>